<evidence type="ECO:0000259" key="9">
    <source>
        <dbReference type="SMART" id="SM00650"/>
    </source>
</evidence>
<feature type="binding site" evidence="7 8">
    <location>
        <position position="13"/>
    </location>
    <ligand>
        <name>S-adenosyl-L-methionine</name>
        <dbReference type="ChEBI" id="CHEBI:59789"/>
    </ligand>
</feature>
<dbReference type="EMBL" id="PDHH01000001">
    <property type="protein sequence ID" value="PSM53013.1"/>
    <property type="molecule type" value="Genomic_DNA"/>
</dbReference>
<keyword evidence="3 7" id="KW-0489">Methyltransferase</keyword>
<feature type="domain" description="Ribosomal RNA adenine methylase transferase N-terminal" evidence="9">
    <location>
        <begin position="18"/>
        <end position="189"/>
    </location>
</feature>
<dbReference type="GO" id="GO:0005829">
    <property type="term" value="C:cytosol"/>
    <property type="evidence" value="ECO:0007669"/>
    <property type="project" value="TreeGrafter"/>
</dbReference>
<evidence type="ECO:0000313" key="11">
    <source>
        <dbReference type="Proteomes" id="UP000240535"/>
    </source>
</evidence>
<dbReference type="RefSeq" id="WP_106869369.1">
    <property type="nucleotide sequence ID" value="NZ_CP053841.1"/>
</dbReference>
<evidence type="ECO:0000256" key="4">
    <source>
        <dbReference type="ARBA" id="ARBA00022679"/>
    </source>
</evidence>
<evidence type="ECO:0000256" key="7">
    <source>
        <dbReference type="HAMAP-Rule" id="MF_00607"/>
    </source>
</evidence>
<evidence type="ECO:0000256" key="5">
    <source>
        <dbReference type="ARBA" id="ARBA00022691"/>
    </source>
</evidence>
<dbReference type="AlphaFoldDB" id="A0A2P8R3E0"/>
<dbReference type="InterPro" id="IPR001737">
    <property type="entry name" value="KsgA/Erm"/>
</dbReference>
<comment type="subcellular location">
    <subcellularLocation>
        <location evidence="7">Cytoplasm</location>
    </subcellularLocation>
</comment>
<feature type="binding site" evidence="7 8">
    <location>
        <position position="37"/>
    </location>
    <ligand>
        <name>S-adenosyl-L-methionine</name>
        <dbReference type="ChEBI" id="CHEBI:59789"/>
    </ligand>
</feature>
<evidence type="ECO:0000256" key="8">
    <source>
        <dbReference type="PROSITE-ProRule" id="PRU01026"/>
    </source>
</evidence>
<feature type="binding site" evidence="7 8">
    <location>
        <position position="57"/>
    </location>
    <ligand>
        <name>S-adenosyl-L-methionine</name>
        <dbReference type="ChEBI" id="CHEBI:59789"/>
    </ligand>
</feature>
<dbReference type="PANTHER" id="PTHR11727">
    <property type="entry name" value="DIMETHYLADENOSINE TRANSFERASE"/>
    <property type="match status" value="1"/>
</dbReference>
<keyword evidence="2 7" id="KW-0698">rRNA processing</keyword>
<dbReference type="GO" id="GO:0003723">
    <property type="term" value="F:RNA binding"/>
    <property type="evidence" value="ECO:0007669"/>
    <property type="project" value="UniProtKB-UniRule"/>
</dbReference>
<dbReference type="PROSITE" id="PS01131">
    <property type="entry name" value="RRNA_A_DIMETH"/>
    <property type="match status" value="1"/>
</dbReference>
<dbReference type="Proteomes" id="UP000240535">
    <property type="component" value="Unassembled WGS sequence"/>
</dbReference>
<dbReference type="PANTHER" id="PTHR11727:SF7">
    <property type="entry name" value="DIMETHYLADENOSINE TRANSFERASE-RELATED"/>
    <property type="match status" value="1"/>
</dbReference>
<keyword evidence="11" id="KW-1185">Reference proteome</keyword>
<dbReference type="Gene3D" id="3.40.50.150">
    <property type="entry name" value="Vaccinia Virus protein VP39"/>
    <property type="match status" value="1"/>
</dbReference>
<keyword evidence="5 7" id="KW-0949">S-adenosyl-L-methionine</keyword>
<dbReference type="InterPro" id="IPR023165">
    <property type="entry name" value="rRNA_Ade_diMease-like_C"/>
</dbReference>
<dbReference type="InterPro" id="IPR020598">
    <property type="entry name" value="rRNA_Ade_methylase_Trfase_N"/>
</dbReference>
<dbReference type="OrthoDB" id="9814755at2"/>
<evidence type="ECO:0000313" key="10">
    <source>
        <dbReference type="EMBL" id="PSM53013.1"/>
    </source>
</evidence>
<accession>A0A2P8R3E0</accession>
<keyword evidence="1 7" id="KW-0963">Cytoplasm</keyword>
<evidence type="ECO:0000256" key="3">
    <source>
        <dbReference type="ARBA" id="ARBA00022603"/>
    </source>
</evidence>
<feature type="binding site" evidence="7 8">
    <location>
        <position position="11"/>
    </location>
    <ligand>
        <name>S-adenosyl-L-methionine</name>
        <dbReference type="ChEBI" id="CHEBI:59789"/>
    </ligand>
</feature>
<dbReference type="Gene3D" id="1.10.8.100">
    <property type="entry name" value="Ribosomal RNA adenine dimethylase-like, domain 2"/>
    <property type="match status" value="1"/>
</dbReference>
<dbReference type="EC" id="2.1.1.182" evidence="7"/>
<dbReference type="InterPro" id="IPR011530">
    <property type="entry name" value="rRNA_adenine_dimethylase"/>
</dbReference>
<evidence type="ECO:0000256" key="2">
    <source>
        <dbReference type="ARBA" id="ARBA00022552"/>
    </source>
</evidence>
<protein>
    <recommendedName>
        <fullName evidence="7">Ribosomal RNA small subunit methyltransferase A</fullName>
        <ecNumber evidence="7">2.1.1.182</ecNumber>
    </recommendedName>
    <alternativeName>
        <fullName evidence="7">16S rRNA (adenine(1518)-N(6)/adenine(1519)-N(6))-dimethyltransferase</fullName>
    </alternativeName>
    <alternativeName>
        <fullName evidence="7">16S rRNA dimethyladenosine transferase</fullName>
    </alternativeName>
    <alternativeName>
        <fullName evidence="7">16S rRNA dimethylase</fullName>
    </alternativeName>
    <alternativeName>
        <fullName evidence="7">S-adenosylmethionine-6-N', N'-adenosyl(rRNA) dimethyltransferase</fullName>
    </alternativeName>
</protein>
<feature type="binding site" evidence="7 8">
    <location>
        <position position="105"/>
    </location>
    <ligand>
        <name>S-adenosyl-L-methionine</name>
        <dbReference type="ChEBI" id="CHEBI:59789"/>
    </ligand>
</feature>
<comment type="catalytic activity">
    <reaction evidence="7">
        <text>adenosine(1518)/adenosine(1519) in 16S rRNA + 4 S-adenosyl-L-methionine = N(6)-dimethyladenosine(1518)/N(6)-dimethyladenosine(1519) in 16S rRNA + 4 S-adenosyl-L-homocysteine + 4 H(+)</text>
        <dbReference type="Rhea" id="RHEA:19609"/>
        <dbReference type="Rhea" id="RHEA-COMP:10232"/>
        <dbReference type="Rhea" id="RHEA-COMP:10233"/>
        <dbReference type="ChEBI" id="CHEBI:15378"/>
        <dbReference type="ChEBI" id="CHEBI:57856"/>
        <dbReference type="ChEBI" id="CHEBI:59789"/>
        <dbReference type="ChEBI" id="CHEBI:74411"/>
        <dbReference type="ChEBI" id="CHEBI:74493"/>
        <dbReference type="EC" id="2.1.1.182"/>
    </reaction>
</comment>
<dbReference type="SUPFAM" id="SSF53335">
    <property type="entry name" value="S-adenosyl-L-methionine-dependent methyltransferases"/>
    <property type="match status" value="1"/>
</dbReference>
<proteinExistence type="inferred from homology"/>
<name>A0A2P8R3E0_9BACT</name>
<keyword evidence="6 7" id="KW-0694">RNA-binding</keyword>
<feature type="binding site" evidence="7 8">
    <location>
        <position position="85"/>
    </location>
    <ligand>
        <name>S-adenosyl-L-methionine</name>
        <dbReference type="ChEBI" id="CHEBI:59789"/>
    </ligand>
</feature>
<keyword evidence="4 7" id="KW-0808">Transferase</keyword>
<reference evidence="11" key="1">
    <citation type="submission" date="2017-10" db="EMBL/GenBank/DDBJ databases">
        <title>Campylobacter species from seals.</title>
        <authorList>
            <person name="Gilbert M.J."/>
            <person name="Zomer A.L."/>
            <person name="Timmerman A.J."/>
            <person name="Duim B."/>
            <person name="Wagenaar J.A."/>
        </authorList>
    </citation>
    <scope>NUCLEOTIDE SEQUENCE [LARGE SCALE GENOMIC DNA]</scope>
    <source>
        <strain evidence="11">17S00004-5</strain>
    </source>
</reference>
<comment type="function">
    <text evidence="7">Specifically dimethylates two adjacent adenosines (A1518 and A1519) in the loop of a conserved hairpin near the 3'-end of 16S rRNA in the 30S particle. May play a critical role in biogenesis of 30S subunits.</text>
</comment>
<dbReference type="InterPro" id="IPR029063">
    <property type="entry name" value="SAM-dependent_MTases_sf"/>
</dbReference>
<gene>
    <name evidence="7" type="primary">rsmA</name>
    <name evidence="7" type="synonym">ksgA</name>
    <name evidence="10" type="ORF">CQ405_00195</name>
</gene>
<sequence length="278" mass="32000">MIKAKKQFGQNFLKDKHILEKIIQAIPNDVDSVVEIGAGLGDLTKELLKISKVKSYEIDVELYSILKDKFYTEIQDNRLELELGDVLEVWQRKNLSDKKYFLVANLPYYIATRIILNAIDDYMCSGLIVMIQKEVAEKFSAVSSKKEFSPLTILANLQGSCELLFDVPPECFEPSPKVNSSVIRLIKTKRLEILFKTELEYSEFQSFLKTAFMQPRKTLLKNLSSKFDKSSIMEFLSENSLETNIRAHQLNTALFINIFKFLKAKNDGRENSKETRVC</sequence>
<dbReference type="Pfam" id="PF00398">
    <property type="entry name" value="RrnaAD"/>
    <property type="match status" value="1"/>
</dbReference>
<dbReference type="SMART" id="SM00650">
    <property type="entry name" value="rADc"/>
    <property type="match status" value="1"/>
</dbReference>
<dbReference type="GO" id="GO:0052908">
    <property type="term" value="F:16S rRNA (adenine(1518)-N(6)/adenine(1519)-N(6))-dimethyltransferase activity"/>
    <property type="evidence" value="ECO:0007669"/>
    <property type="project" value="UniProtKB-EC"/>
</dbReference>
<dbReference type="PROSITE" id="PS51689">
    <property type="entry name" value="SAM_RNA_A_N6_MT"/>
    <property type="match status" value="1"/>
</dbReference>
<dbReference type="InterPro" id="IPR020596">
    <property type="entry name" value="rRNA_Ade_Mease_Trfase_CS"/>
</dbReference>
<evidence type="ECO:0000256" key="1">
    <source>
        <dbReference type="ARBA" id="ARBA00022490"/>
    </source>
</evidence>
<dbReference type="NCBIfam" id="TIGR00755">
    <property type="entry name" value="ksgA"/>
    <property type="match status" value="1"/>
</dbReference>
<comment type="caution">
    <text evidence="10">The sequence shown here is derived from an EMBL/GenBank/DDBJ whole genome shotgun (WGS) entry which is preliminary data.</text>
</comment>
<dbReference type="HAMAP" id="MF_00607">
    <property type="entry name" value="16SrRNA_methyltr_A"/>
    <property type="match status" value="1"/>
</dbReference>
<evidence type="ECO:0000256" key="6">
    <source>
        <dbReference type="ARBA" id="ARBA00022884"/>
    </source>
</evidence>
<organism evidence="10 11">
    <name type="scientific">Campylobacter blaseri</name>
    <dbReference type="NCBI Taxonomy" id="2042961"/>
    <lineage>
        <taxon>Bacteria</taxon>
        <taxon>Pseudomonadati</taxon>
        <taxon>Campylobacterota</taxon>
        <taxon>Epsilonproteobacteria</taxon>
        <taxon>Campylobacterales</taxon>
        <taxon>Campylobacteraceae</taxon>
        <taxon>Campylobacter</taxon>
    </lineage>
</organism>
<comment type="similarity">
    <text evidence="7">Belongs to the class I-like SAM-binding methyltransferase superfamily. rRNA adenine N(6)-methyltransferase family. RsmA subfamily.</text>
</comment>